<sequence length="71" mass="8204">MDSLQLKLGARIKMMREKNGYSIRSFALIADMEHPQLINIEKGRVDLRLSTMKKIADALVIEVDELLRFND</sequence>
<dbReference type="CDD" id="cd00093">
    <property type="entry name" value="HTH_XRE"/>
    <property type="match status" value="1"/>
</dbReference>
<dbReference type="SMART" id="SM00530">
    <property type="entry name" value="HTH_XRE"/>
    <property type="match status" value="1"/>
</dbReference>
<proteinExistence type="predicted"/>
<gene>
    <name evidence="2" type="ORF">SAMN06265348_11650</name>
</gene>
<dbReference type="AlphaFoldDB" id="A0A521FQE9"/>
<name>A0A521FQE9_9SPHI</name>
<dbReference type="GO" id="GO:0003677">
    <property type="term" value="F:DNA binding"/>
    <property type="evidence" value="ECO:0007669"/>
    <property type="project" value="InterPro"/>
</dbReference>
<dbReference type="Gene3D" id="1.10.260.40">
    <property type="entry name" value="lambda repressor-like DNA-binding domains"/>
    <property type="match status" value="1"/>
</dbReference>
<dbReference type="OrthoDB" id="680346at2"/>
<evidence type="ECO:0000313" key="2">
    <source>
        <dbReference type="EMBL" id="SMO98304.1"/>
    </source>
</evidence>
<keyword evidence="3" id="KW-1185">Reference proteome</keyword>
<dbReference type="PROSITE" id="PS50943">
    <property type="entry name" value="HTH_CROC1"/>
    <property type="match status" value="1"/>
</dbReference>
<accession>A0A521FQE9</accession>
<reference evidence="2 3" key="1">
    <citation type="submission" date="2017-05" db="EMBL/GenBank/DDBJ databases">
        <authorList>
            <person name="Varghese N."/>
            <person name="Submissions S."/>
        </authorList>
    </citation>
    <scope>NUCLEOTIDE SEQUENCE [LARGE SCALE GENOMIC DNA]</scope>
    <source>
        <strain evidence="2 3">DSM 19036</strain>
    </source>
</reference>
<feature type="domain" description="HTH cro/C1-type" evidence="1">
    <location>
        <begin position="12"/>
        <end position="66"/>
    </location>
</feature>
<organism evidence="2 3">
    <name type="scientific">Pedobacter westerhofensis</name>
    <dbReference type="NCBI Taxonomy" id="425512"/>
    <lineage>
        <taxon>Bacteria</taxon>
        <taxon>Pseudomonadati</taxon>
        <taxon>Bacteroidota</taxon>
        <taxon>Sphingobacteriia</taxon>
        <taxon>Sphingobacteriales</taxon>
        <taxon>Sphingobacteriaceae</taxon>
        <taxon>Pedobacter</taxon>
    </lineage>
</organism>
<dbReference type="InterPro" id="IPR001387">
    <property type="entry name" value="Cro/C1-type_HTH"/>
</dbReference>
<dbReference type="SUPFAM" id="SSF47413">
    <property type="entry name" value="lambda repressor-like DNA-binding domains"/>
    <property type="match status" value="1"/>
</dbReference>
<dbReference type="EMBL" id="FXTN01000016">
    <property type="protein sequence ID" value="SMO98304.1"/>
    <property type="molecule type" value="Genomic_DNA"/>
</dbReference>
<evidence type="ECO:0000313" key="3">
    <source>
        <dbReference type="Proteomes" id="UP000320300"/>
    </source>
</evidence>
<dbReference type="Proteomes" id="UP000320300">
    <property type="component" value="Unassembled WGS sequence"/>
</dbReference>
<dbReference type="RefSeq" id="WP_142530986.1">
    <property type="nucleotide sequence ID" value="NZ_CBCSJO010000015.1"/>
</dbReference>
<dbReference type="InterPro" id="IPR010982">
    <property type="entry name" value="Lambda_DNA-bd_dom_sf"/>
</dbReference>
<dbReference type="Pfam" id="PF01381">
    <property type="entry name" value="HTH_3"/>
    <property type="match status" value="1"/>
</dbReference>
<protein>
    <submittedName>
        <fullName evidence="2">Helix-turn-helix</fullName>
    </submittedName>
</protein>
<evidence type="ECO:0000259" key="1">
    <source>
        <dbReference type="PROSITE" id="PS50943"/>
    </source>
</evidence>